<accession>A0ABN2PL06</accession>
<proteinExistence type="predicted"/>
<evidence type="ECO:0000313" key="2">
    <source>
        <dbReference type="EMBL" id="GAA1924542.1"/>
    </source>
</evidence>
<comment type="caution">
    <text evidence="2">The sequence shown here is derived from an EMBL/GenBank/DDBJ whole genome shotgun (WGS) entry which is preliminary data.</text>
</comment>
<keyword evidence="3" id="KW-1185">Reference proteome</keyword>
<dbReference type="Pfam" id="PF13684">
    <property type="entry name" value="FakA-like_C"/>
    <property type="match status" value="1"/>
</dbReference>
<dbReference type="InterPro" id="IPR033470">
    <property type="entry name" value="FakA-like_C"/>
</dbReference>
<gene>
    <name evidence="2" type="ORF">GCM10009737_27870</name>
</gene>
<dbReference type="Proteomes" id="UP001501612">
    <property type="component" value="Unassembled WGS sequence"/>
</dbReference>
<organism evidence="2 3">
    <name type="scientific">Nocardioides lentus</name>
    <dbReference type="NCBI Taxonomy" id="338077"/>
    <lineage>
        <taxon>Bacteria</taxon>
        <taxon>Bacillati</taxon>
        <taxon>Actinomycetota</taxon>
        <taxon>Actinomycetes</taxon>
        <taxon>Propionibacteriales</taxon>
        <taxon>Nocardioidaceae</taxon>
        <taxon>Nocardioides</taxon>
    </lineage>
</organism>
<feature type="domain" description="Fatty acid kinase subunit A-like C-terminal" evidence="1">
    <location>
        <begin position="1"/>
        <end position="236"/>
    </location>
</feature>
<dbReference type="SMART" id="SM01121">
    <property type="entry name" value="Dak1_2"/>
    <property type="match status" value="1"/>
</dbReference>
<sequence length="236" mass="23471">MRTGRRVVAVAAGEGLARLFGEAGAVVVPGGPGRRPSAGDLLAAVTGCEAAEVVLLPNDADTVATAELAAGELRSRAARAGDAATTTVAVIPTRSQVEGLAALAVHEPGRGFGADVLEMTATARHVRQGAVTVAARRAITMAGPCEPGDALGVVAGDFAVVGQDLATVAREVVERLLAGGGDLLTVVAGRPDPATGADGPALAAGLAAYAEEAHPTVDVVVYDGGQDRYPLLISVE</sequence>
<name>A0ABN2PL06_9ACTN</name>
<dbReference type="EMBL" id="BAAAMY010000006">
    <property type="protein sequence ID" value="GAA1924542.1"/>
    <property type="molecule type" value="Genomic_DNA"/>
</dbReference>
<evidence type="ECO:0000259" key="1">
    <source>
        <dbReference type="SMART" id="SM01121"/>
    </source>
</evidence>
<evidence type="ECO:0000313" key="3">
    <source>
        <dbReference type="Proteomes" id="UP001501612"/>
    </source>
</evidence>
<protein>
    <recommendedName>
        <fullName evidence="1">Fatty acid kinase subunit A-like C-terminal domain-containing protein</fullName>
    </recommendedName>
</protein>
<reference evidence="2 3" key="1">
    <citation type="journal article" date="2019" name="Int. J. Syst. Evol. Microbiol.">
        <title>The Global Catalogue of Microorganisms (GCM) 10K type strain sequencing project: providing services to taxonomists for standard genome sequencing and annotation.</title>
        <authorList>
            <consortium name="The Broad Institute Genomics Platform"/>
            <consortium name="The Broad Institute Genome Sequencing Center for Infectious Disease"/>
            <person name="Wu L."/>
            <person name="Ma J."/>
        </authorList>
    </citation>
    <scope>NUCLEOTIDE SEQUENCE [LARGE SCALE GENOMIC DNA]</scope>
    <source>
        <strain evidence="2 3">JCM 14046</strain>
    </source>
</reference>